<evidence type="ECO:0000313" key="7">
    <source>
        <dbReference type="Proteomes" id="UP000886885"/>
    </source>
</evidence>
<dbReference type="PANTHER" id="PTHR48085:SF5">
    <property type="entry name" value="CADMIUM_ZINC-TRANSPORTING ATPASE HMA4-RELATED"/>
    <property type="match status" value="1"/>
</dbReference>
<dbReference type="PANTHER" id="PTHR48085">
    <property type="entry name" value="CADMIUM/ZINC-TRANSPORTING ATPASE HMA2-RELATED"/>
    <property type="match status" value="1"/>
</dbReference>
<sequence length="276" mass="30591">MAFDKTGTITRGEFVVTDFQHLCDDISLYTLLYWVSSIESKSSHPMAAALVDYGRWHSVEPKPDDVEEFQNFPRGIQGKIECQQLKAIRRQERLFDVYYGATLAGIFSFSDSCRTGVAQAIKELKSLGIRTAMLTGDSEAAAMYAQEQVKLLSKTGTITRGEFVVTDFQHICIDNRKIAHRASGTGTYVAYNDENGGVIKSLKEDGIVDLDTVFSSLPEWISMKAMVSTWLADAIMHELWVGSDGTSARTIYHSGLPWLIGKALLKTTTETSGPRP</sequence>
<keyword evidence="7" id="KW-1185">Reference proteome</keyword>
<dbReference type="Proteomes" id="UP000886885">
    <property type="component" value="Chromosome 18D"/>
</dbReference>
<gene>
    <name evidence="6" type="ORF">POTOM_057224</name>
</gene>
<evidence type="ECO:0000313" key="6">
    <source>
        <dbReference type="EMBL" id="KAG6739622.1"/>
    </source>
</evidence>
<evidence type="ECO:0000256" key="1">
    <source>
        <dbReference type="ARBA" id="ARBA00004370"/>
    </source>
</evidence>
<keyword evidence="5" id="KW-0472">Membrane</keyword>
<protein>
    <submittedName>
        <fullName evidence="6">Uncharacterized protein</fullName>
    </submittedName>
</protein>
<evidence type="ECO:0000256" key="4">
    <source>
        <dbReference type="ARBA" id="ARBA00022989"/>
    </source>
</evidence>
<dbReference type="OrthoDB" id="1577928at2759"/>
<accession>A0A8X7XZB1</accession>
<dbReference type="GO" id="GO:0016020">
    <property type="term" value="C:membrane"/>
    <property type="evidence" value="ECO:0007669"/>
    <property type="project" value="UniProtKB-SubCell"/>
</dbReference>
<keyword evidence="3" id="KW-0812">Transmembrane</keyword>
<dbReference type="EMBL" id="JAAWWB010000036">
    <property type="protein sequence ID" value="KAG6739622.1"/>
    <property type="molecule type" value="Genomic_DNA"/>
</dbReference>
<dbReference type="AlphaFoldDB" id="A0A8X7XZB1"/>
<name>A0A8X7XZB1_POPTO</name>
<dbReference type="InterPro" id="IPR018303">
    <property type="entry name" value="ATPase_P-typ_P_site"/>
</dbReference>
<comment type="subcellular location">
    <subcellularLocation>
        <location evidence="1">Membrane</location>
    </subcellularLocation>
</comment>
<evidence type="ECO:0000256" key="2">
    <source>
        <dbReference type="ARBA" id="ARBA00006024"/>
    </source>
</evidence>
<dbReference type="GO" id="GO:0022857">
    <property type="term" value="F:transmembrane transporter activity"/>
    <property type="evidence" value="ECO:0007669"/>
    <property type="project" value="TreeGrafter"/>
</dbReference>
<dbReference type="Pfam" id="PF00702">
    <property type="entry name" value="Hydrolase"/>
    <property type="match status" value="1"/>
</dbReference>
<organism evidence="6 7">
    <name type="scientific">Populus tomentosa</name>
    <name type="common">Chinese white poplar</name>
    <dbReference type="NCBI Taxonomy" id="118781"/>
    <lineage>
        <taxon>Eukaryota</taxon>
        <taxon>Viridiplantae</taxon>
        <taxon>Streptophyta</taxon>
        <taxon>Embryophyta</taxon>
        <taxon>Tracheophyta</taxon>
        <taxon>Spermatophyta</taxon>
        <taxon>Magnoliopsida</taxon>
        <taxon>eudicotyledons</taxon>
        <taxon>Gunneridae</taxon>
        <taxon>Pentapetalae</taxon>
        <taxon>rosids</taxon>
        <taxon>fabids</taxon>
        <taxon>Malpighiales</taxon>
        <taxon>Salicaceae</taxon>
        <taxon>Saliceae</taxon>
        <taxon>Populus</taxon>
    </lineage>
</organism>
<proteinExistence type="inferred from homology"/>
<reference evidence="6" key="1">
    <citation type="journal article" date="2020" name="bioRxiv">
        <title>Hybrid origin of Populus tomentosa Carr. identified through genome sequencing and phylogenomic analysis.</title>
        <authorList>
            <person name="An X."/>
            <person name="Gao K."/>
            <person name="Chen Z."/>
            <person name="Li J."/>
            <person name="Yang X."/>
            <person name="Yang X."/>
            <person name="Zhou J."/>
            <person name="Guo T."/>
            <person name="Zhao T."/>
            <person name="Huang S."/>
            <person name="Miao D."/>
            <person name="Khan W.U."/>
            <person name="Rao P."/>
            <person name="Ye M."/>
            <person name="Lei B."/>
            <person name="Liao W."/>
            <person name="Wang J."/>
            <person name="Ji L."/>
            <person name="Li Y."/>
            <person name="Guo B."/>
            <person name="Mustafa N.S."/>
            <person name="Li S."/>
            <person name="Yun Q."/>
            <person name="Keller S.R."/>
            <person name="Mao J."/>
            <person name="Zhang R."/>
            <person name="Strauss S.H."/>
        </authorList>
    </citation>
    <scope>NUCLEOTIDE SEQUENCE</scope>
    <source>
        <strain evidence="6">GM15</strain>
        <tissue evidence="6">Leaf</tissue>
    </source>
</reference>
<dbReference type="InterPro" id="IPR051014">
    <property type="entry name" value="Cation_Transport_ATPase_IB"/>
</dbReference>
<dbReference type="PROSITE" id="PS00154">
    <property type="entry name" value="ATPASE_E1_E2"/>
    <property type="match status" value="1"/>
</dbReference>
<comment type="caution">
    <text evidence="6">The sequence shown here is derived from an EMBL/GenBank/DDBJ whole genome shotgun (WGS) entry which is preliminary data.</text>
</comment>
<evidence type="ECO:0000256" key="3">
    <source>
        <dbReference type="ARBA" id="ARBA00022692"/>
    </source>
</evidence>
<keyword evidence="4" id="KW-1133">Transmembrane helix</keyword>
<evidence type="ECO:0000256" key="5">
    <source>
        <dbReference type="ARBA" id="ARBA00023136"/>
    </source>
</evidence>
<comment type="similarity">
    <text evidence="2">Belongs to the cation transport ATPase (P-type) (TC 3.A.3) family. Type IB subfamily.</text>
</comment>